<protein>
    <recommendedName>
        <fullName evidence="1">60S ribosomal export protein NMD3</fullName>
    </recommendedName>
</protein>
<dbReference type="InterPro" id="IPR048899">
    <property type="entry name" value="NMD_SH3"/>
</dbReference>
<keyword evidence="1" id="KW-0653">Protein transport</keyword>
<dbReference type="InterPro" id="IPR007064">
    <property type="entry name" value="Nmd3_N"/>
</dbReference>
<keyword evidence="1" id="KW-0813">Transport</keyword>
<dbReference type="Pfam" id="PF21193">
    <property type="entry name" value="NMD_SH3"/>
    <property type="match status" value="1"/>
</dbReference>
<dbReference type="InterPro" id="IPR039768">
    <property type="entry name" value="Nmd3"/>
</dbReference>
<comment type="similarity">
    <text evidence="1">Belongs to the NMD3 family.</text>
</comment>
<reference evidence="4 5" key="2">
    <citation type="journal article" date="2017" name="Genome Biol.">
        <title>New reference genome sequences of hot pepper reveal the massive evolution of plant disease-resistance genes by retroduplication.</title>
        <authorList>
            <person name="Kim S."/>
            <person name="Park J."/>
            <person name="Yeom S.I."/>
            <person name="Kim Y.M."/>
            <person name="Seo E."/>
            <person name="Kim K.T."/>
            <person name="Kim M.S."/>
            <person name="Lee J.M."/>
            <person name="Cheong K."/>
            <person name="Shin H.S."/>
            <person name="Kim S.B."/>
            <person name="Han K."/>
            <person name="Lee J."/>
            <person name="Park M."/>
            <person name="Lee H.A."/>
            <person name="Lee H.Y."/>
            <person name="Lee Y."/>
            <person name="Oh S."/>
            <person name="Lee J.H."/>
            <person name="Choi E."/>
            <person name="Choi E."/>
            <person name="Lee S.E."/>
            <person name="Jeon J."/>
            <person name="Kim H."/>
            <person name="Choi G."/>
            <person name="Song H."/>
            <person name="Lee J."/>
            <person name="Lee S.C."/>
            <person name="Kwon J.K."/>
            <person name="Lee H.Y."/>
            <person name="Koo N."/>
            <person name="Hong Y."/>
            <person name="Kim R.W."/>
            <person name="Kang W.H."/>
            <person name="Huh J.H."/>
            <person name="Kang B.C."/>
            <person name="Yang T.J."/>
            <person name="Lee Y.H."/>
            <person name="Bennetzen J.L."/>
            <person name="Choi D."/>
        </authorList>
    </citation>
    <scope>NUCLEOTIDE SEQUENCE [LARGE SCALE GENOMIC DNA]</scope>
    <source>
        <strain evidence="5">cv. CM334</strain>
    </source>
</reference>
<dbReference type="PANTHER" id="PTHR12746">
    <property type="entry name" value="NONSENSE-MEDIATED MRNA DECAY PROTEIN 3"/>
    <property type="match status" value="1"/>
</dbReference>
<evidence type="ECO:0000259" key="2">
    <source>
        <dbReference type="Pfam" id="PF04981"/>
    </source>
</evidence>
<dbReference type="Gramene" id="PHT90710">
    <property type="protein sequence ID" value="PHT90710"/>
    <property type="gene ID" value="T459_05823"/>
</dbReference>
<sequence length="272" mass="31215">MCELCSKLQVNPDQWVAAVQLRQHVSHRRTFFYLQQLILKHDAANRAIKIQQLNQGIDFFFGHRSHALKFVDFVSRVVLVRTRNDKQLVSHDHKSNTVSYKYTFSVEISPVCREDLICLPPKVAASLGNIGPLLICTKYWRASFKALPSSRQLVEYVVLDVDVVSEEVNIGGSKRDMGSVGLGNLSHLIWKSITLEREEIKNKRSMNSEYEQFLRDLEENPDLRFNVSLYRDKEYQRSETTSVADGEDVPSIPLDELLADIDLSDTRAEEDD</sequence>
<reference evidence="4 5" key="1">
    <citation type="journal article" date="2014" name="Nat. Genet.">
        <title>Genome sequence of the hot pepper provides insights into the evolution of pungency in Capsicum species.</title>
        <authorList>
            <person name="Kim S."/>
            <person name="Park M."/>
            <person name="Yeom S.I."/>
            <person name="Kim Y.M."/>
            <person name="Lee J.M."/>
            <person name="Lee H.A."/>
            <person name="Seo E."/>
            <person name="Choi J."/>
            <person name="Cheong K."/>
            <person name="Kim K.T."/>
            <person name="Jung K."/>
            <person name="Lee G.W."/>
            <person name="Oh S.K."/>
            <person name="Bae C."/>
            <person name="Kim S.B."/>
            <person name="Lee H.Y."/>
            <person name="Kim S.Y."/>
            <person name="Kim M.S."/>
            <person name="Kang B.C."/>
            <person name="Jo Y.D."/>
            <person name="Yang H.B."/>
            <person name="Jeong H.J."/>
            <person name="Kang W.H."/>
            <person name="Kwon J.K."/>
            <person name="Shin C."/>
            <person name="Lim J.Y."/>
            <person name="Park J.H."/>
            <person name="Huh J.H."/>
            <person name="Kim J.S."/>
            <person name="Kim B.D."/>
            <person name="Cohen O."/>
            <person name="Paran I."/>
            <person name="Suh M.C."/>
            <person name="Lee S.B."/>
            <person name="Kim Y.K."/>
            <person name="Shin Y."/>
            <person name="Noh S.J."/>
            <person name="Park J."/>
            <person name="Seo Y.S."/>
            <person name="Kwon S.Y."/>
            <person name="Kim H.A."/>
            <person name="Park J.M."/>
            <person name="Kim H.J."/>
            <person name="Choi S.B."/>
            <person name="Bosland P.W."/>
            <person name="Reeves G."/>
            <person name="Jo S.H."/>
            <person name="Lee B.W."/>
            <person name="Cho H.T."/>
            <person name="Choi H.S."/>
            <person name="Lee M.S."/>
            <person name="Yu Y."/>
            <person name="Do Choi Y."/>
            <person name="Park B.S."/>
            <person name="van Deynze A."/>
            <person name="Ashrafi H."/>
            <person name="Hill T."/>
            <person name="Kim W.T."/>
            <person name="Pai H.S."/>
            <person name="Ahn H.K."/>
            <person name="Yeam I."/>
            <person name="Giovannoni J.J."/>
            <person name="Rose J.K."/>
            <person name="Sorensen I."/>
            <person name="Lee S.J."/>
            <person name="Kim R.W."/>
            <person name="Choi I.Y."/>
            <person name="Choi B.S."/>
            <person name="Lim J.S."/>
            <person name="Lee Y.H."/>
            <person name="Choi D."/>
        </authorList>
    </citation>
    <scope>NUCLEOTIDE SEQUENCE [LARGE SCALE GENOMIC DNA]</scope>
    <source>
        <strain evidence="5">cv. CM334</strain>
    </source>
</reference>
<name>A0A2G3A930_CAPAN</name>
<comment type="function">
    <text evidence="1">Acts as an adapter for the XPO1/CRM1-mediated export of the 60S ribosomal subunit.</text>
</comment>
<dbReference type="PANTHER" id="PTHR12746:SF4">
    <property type="entry name" value="60S RIBOSOMAL EXPORT PROTEIN NMD3"/>
    <property type="match status" value="1"/>
</dbReference>
<evidence type="ECO:0000313" key="4">
    <source>
        <dbReference type="EMBL" id="PHT90710.1"/>
    </source>
</evidence>
<dbReference type="OMA" id="EDYKHED"/>
<dbReference type="GO" id="GO:0043023">
    <property type="term" value="F:ribosomal large subunit binding"/>
    <property type="evidence" value="ECO:0000318"/>
    <property type="project" value="GO_Central"/>
</dbReference>
<evidence type="ECO:0000256" key="1">
    <source>
        <dbReference type="RuleBase" id="RU364108"/>
    </source>
</evidence>
<comment type="subcellular location">
    <subcellularLocation>
        <location evidence="1">Cytoplasm</location>
    </subcellularLocation>
    <subcellularLocation>
        <location evidence="1">Nucleus</location>
    </subcellularLocation>
</comment>
<dbReference type="STRING" id="4072.A0A2G3A930"/>
<accession>A0A2G3A930</accession>
<dbReference type="AlphaFoldDB" id="A0A2G3A930"/>
<keyword evidence="1" id="KW-0539">Nucleus</keyword>
<dbReference type="GO" id="GO:0005634">
    <property type="term" value="C:nucleus"/>
    <property type="evidence" value="ECO:0000318"/>
    <property type="project" value="GO_Central"/>
</dbReference>
<dbReference type="Proteomes" id="UP000222542">
    <property type="component" value="Unassembled WGS sequence"/>
</dbReference>
<evidence type="ECO:0000259" key="3">
    <source>
        <dbReference type="Pfam" id="PF21193"/>
    </source>
</evidence>
<keyword evidence="1" id="KW-0963">Cytoplasm</keyword>
<organism evidence="4 5">
    <name type="scientific">Capsicum annuum</name>
    <name type="common">Capsicum pepper</name>
    <dbReference type="NCBI Taxonomy" id="4072"/>
    <lineage>
        <taxon>Eukaryota</taxon>
        <taxon>Viridiplantae</taxon>
        <taxon>Streptophyta</taxon>
        <taxon>Embryophyta</taxon>
        <taxon>Tracheophyta</taxon>
        <taxon>Spermatophyta</taxon>
        <taxon>Magnoliopsida</taxon>
        <taxon>eudicotyledons</taxon>
        <taxon>Gunneridae</taxon>
        <taxon>Pentapetalae</taxon>
        <taxon>asterids</taxon>
        <taxon>lamiids</taxon>
        <taxon>Solanales</taxon>
        <taxon>Solanaceae</taxon>
        <taxon>Solanoideae</taxon>
        <taxon>Capsiceae</taxon>
        <taxon>Capsicum</taxon>
    </lineage>
</organism>
<dbReference type="EMBL" id="AYRZ02000002">
    <property type="protein sequence ID" value="PHT90710.1"/>
    <property type="molecule type" value="Genomic_DNA"/>
</dbReference>
<evidence type="ECO:0000313" key="5">
    <source>
        <dbReference type="Proteomes" id="UP000222542"/>
    </source>
</evidence>
<proteinExistence type="inferred from homology"/>
<dbReference type="GO" id="GO:0015031">
    <property type="term" value="P:protein transport"/>
    <property type="evidence" value="ECO:0007669"/>
    <property type="project" value="UniProtKB-KW"/>
</dbReference>
<feature type="domain" description="Nmd3 N-terminal" evidence="2">
    <location>
        <begin position="1"/>
        <end position="108"/>
    </location>
</feature>
<dbReference type="GO" id="GO:0005737">
    <property type="term" value="C:cytoplasm"/>
    <property type="evidence" value="ECO:0000318"/>
    <property type="project" value="GO_Central"/>
</dbReference>
<feature type="domain" description="60S ribosomal export protein NMD3 SH3" evidence="3">
    <location>
        <begin position="111"/>
        <end position="138"/>
    </location>
</feature>
<dbReference type="Pfam" id="PF04981">
    <property type="entry name" value="NMD3"/>
    <property type="match status" value="1"/>
</dbReference>
<dbReference type="GO" id="GO:0000055">
    <property type="term" value="P:ribosomal large subunit export from nucleus"/>
    <property type="evidence" value="ECO:0000318"/>
    <property type="project" value="GO_Central"/>
</dbReference>
<comment type="caution">
    <text evidence="4">The sequence shown here is derived from an EMBL/GenBank/DDBJ whole genome shotgun (WGS) entry which is preliminary data.</text>
</comment>
<gene>
    <name evidence="4" type="ORF">T459_05823</name>
</gene>
<keyword evidence="5" id="KW-1185">Reference proteome</keyword>